<protein>
    <submittedName>
        <fullName evidence="2">Uncharacterized protein</fullName>
    </submittedName>
</protein>
<keyword evidence="3" id="KW-1185">Reference proteome</keyword>
<comment type="caution">
    <text evidence="2">The sequence shown here is derived from an EMBL/GenBank/DDBJ whole genome shotgun (WGS) entry which is preliminary data.</text>
</comment>
<sequence>MEVMYFRVMLADRSALLLCALYRPPRQGPVSLLYLAEALDNLMMAHSCSHVLIVRDLSHHLERDAYENLLEVQGLTDRVTFPTHERGGTLDPTTRTGFSVISWGSWAALTQLDVGVARDEATIRTIWLWNKADWASLRRDLTHTPWATLLQRGTESEALALTSHLLALQRRHVPHREIHYQTDGSAMVWLPLSCCCRGKVRCLAPLQEEPDSAQQAPTEGGMQEDGGNQQVGHKKVGGKPAPETVLPWRRKQNLVVPC</sequence>
<accession>A0A5B7HW42</accession>
<gene>
    <name evidence="2" type="ORF">E2C01_068523</name>
</gene>
<dbReference type="Proteomes" id="UP000324222">
    <property type="component" value="Unassembled WGS sequence"/>
</dbReference>
<feature type="region of interest" description="Disordered" evidence="1">
    <location>
        <begin position="209"/>
        <end position="246"/>
    </location>
</feature>
<evidence type="ECO:0000256" key="1">
    <source>
        <dbReference type="SAM" id="MobiDB-lite"/>
    </source>
</evidence>
<dbReference type="AlphaFoldDB" id="A0A5B7HW42"/>
<dbReference type="OrthoDB" id="6367126at2759"/>
<organism evidence="2 3">
    <name type="scientific">Portunus trituberculatus</name>
    <name type="common">Swimming crab</name>
    <name type="synonym">Neptunus trituberculatus</name>
    <dbReference type="NCBI Taxonomy" id="210409"/>
    <lineage>
        <taxon>Eukaryota</taxon>
        <taxon>Metazoa</taxon>
        <taxon>Ecdysozoa</taxon>
        <taxon>Arthropoda</taxon>
        <taxon>Crustacea</taxon>
        <taxon>Multicrustacea</taxon>
        <taxon>Malacostraca</taxon>
        <taxon>Eumalacostraca</taxon>
        <taxon>Eucarida</taxon>
        <taxon>Decapoda</taxon>
        <taxon>Pleocyemata</taxon>
        <taxon>Brachyura</taxon>
        <taxon>Eubrachyura</taxon>
        <taxon>Portunoidea</taxon>
        <taxon>Portunidae</taxon>
        <taxon>Portuninae</taxon>
        <taxon>Portunus</taxon>
    </lineage>
</organism>
<proteinExistence type="predicted"/>
<evidence type="ECO:0000313" key="3">
    <source>
        <dbReference type="Proteomes" id="UP000324222"/>
    </source>
</evidence>
<reference evidence="2 3" key="1">
    <citation type="submission" date="2019-05" db="EMBL/GenBank/DDBJ databases">
        <title>Another draft genome of Portunus trituberculatus and its Hox gene families provides insights of decapod evolution.</title>
        <authorList>
            <person name="Jeong J.-H."/>
            <person name="Song I."/>
            <person name="Kim S."/>
            <person name="Choi T."/>
            <person name="Kim D."/>
            <person name="Ryu S."/>
            <person name="Kim W."/>
        </authorList>
    </citation>
    <scope>NUCLEOTIDE SEQUENCE [LARGE SCALE GENOMIC DNA]</scope>
    <source>
        <tissue evidence="2">Muscle</tissue>
    </source>
</reference>
<dbReference type="EMBL" id="VSRR010038382">
    <property type="protein sequence ID" value="MPC74173.1"/>
    <property type="molecule type" value="Genomic_DNA"/>
</dbReference>
<evidence type="ECO:0000313" key="2">
    <source>
        <dbReference type="EMBL" id="MPC74173.1"/>
    </source>
</evidence>
<name>A0A5B7HW42_PORTR</name>